<keyword evidence="3" id="KW-1185">Reference proteome</keyword>
<feature type="compositionally biased region" description="Basic residues" evidence="1">
    <location>
        <begin position="43"/>
        <end position="71"/>
    </location>
</feature>
<feature type="compositionally biased region" description="Basic residues" evidence="1">
    <location>
        <begin position="79"/>
        <end position="92"/>
    </location>
</feature>
<sequence length="109" mass="12819">MAGNPRPTRPTRSRRSPNKRFSKISSRISARRGSSRRSCAVPRRIRWRRSRRPRRARAATRRGRRAGRGRRTSCTTRPRNSRRVPRRARRARIWAVPAGRRRRAGRGVT</sequence>
<dbReference type="AlphaFoldDB" id="A0A0L0SE68"/>
<reference evidence="2 3" key="1">
    <citation type="submission" date="2009-11" db="EMBL/GenBank/DDBJ databases">
        <title>Annotation of Allomyces macrogynus ATCC 38327.</title>
        <authorList>
            <consortium name="The Broad Institute Genome Sequencing Platform"/>
            <person name="Russ C."/>
            <person name="Cuomo C."/>
            <person name="Burger G."/>
            <person name="Gray M.W."/>
            <person name="Holland P.W.H."/>
            <person name="King N."/>
            <person name="Lang F.B.F."/>
            <person name="Roger A.J."/>
            <person name="Ruiz-Trillo I."/>
            <person name="Young S.K."/>
            <person name="Zeng Q."/>
            <person name="Gargeya S."/>
            <person name="Fitzgerald M."/>
            <person name="Haas B."/>
            <person name="Abouelleil A."/>
            <person name="Alvarado L."/>
            <person name="Arachchi H.M."/>
            <person name="Berlin A."/>
            <person name="Chapman S.B."/>
            <person name="Gearin G."/>
            <person name="Goldberg J."/>
            <person name="Griggs A."/>
            <person name="Gujja S."/>
            <person name="Hansen M."/>
            <person name="Heiman D."/>
            <person name="Howarth C."/>
            <person name="Larimer J."/>
            <person name="Lui A."/>
            <person name="MacDonald P.J.P."/>
            <person name="McCowen C."/>
            <person name="Montmayeur A."/>
            <person name="Murphy C."/>
            <person name="Neiman D."/>
            <person name="Pearson M."/>
            <person name="Priest M."/>
            <person name="Roberts A."/>
            <person name="Saif S."/>
            <person name="Shea T."/>
            <person name="Sisk P."/>
            <person name="Stolte C."/>
            <person name="Sykes S."/>
            <person name="Wortman J."/>
            <person name="Nusbaum C."/>
            <person name="Birren B."/>
        </authorList>
    </citation>
    <scope>NUCLEOTIDE SEQUENCE [LARGE SCALE GENOMIC DNA]</scope>
    <source>
        <strain evidence="2 3">ATCC 38327</strain>
    </source>
</reference>
<evidence type="ECO:0000313" key="3">
    <source>
        <dbReference type="Proteomes" id="UP000054350"/>
    </source>
</evidence>
<dbReference type="VEuPathDB" id="FungiDB:AMAG_06605"/>
<feature type="compositionally biased region" description="Basic residues" evidence="1">
    <location>
        <begin position="99"/>
        <end position="109"/>
    </location>
</feature>
<reference evidence="3" key="2">
    <citation type="submission" date="2009-11" db="EMBL/GenBank/DDBJ databases">
        <title>The Genome Sequence of Allomyces macrogynus strain ATCC 38327.</title>
        <authorList>
            <consortium name="The Broad Institute Genome Sequencing Platform"/>
            <person name="Russ C."/>
            <person name="Cuomo C."/>
            <person name="Shea T."/>
            <person name="Young S.K."/>
            <person name="Zeng Q."/>
            <person name="Koehrsen M."/>
            <person name="Haas B."/>
            <person name="Borodovsky M."/>
            <person name="Guigo R."/>
            <person name="Alvarado L."/>
            <person name="Berlin A."/>
            <person name="Borenstein D."/>
            <person name="Chen Z."/>
            <person name="Engels R."/>
            <person name="Freedman E."/>
            <person name="Gellesch M."/>
            <person name="Goldberg J."/>
            <person name="Griggs A."/>
            <person name="Gujja S."/>
            <person name="Heiman D."/>
            <person name="Hepburn T."/>
            <person name="Howarth C."/>
            <person name="Jen D."/>
            <person name="Larson L."/>
            <person name="Lewis B."/>
            <person name="Mehta T."/>
            <person name="Park D."/>
            <person name="Pearson M."/>
            <person name="Roberts A."/>
            <person name="Saif S."/>
            <person name="Shenoy N."/>
            <person name="Sisk P."/>
            <person name="Stolte C."/>
            <person name="Sykes S."/>
            <person name="Walk T."/>
            <person name="White J."/>
            <person name="Yandava C."/>
            <person name="Burger G."/>
            <person name="Gray M.W."/>
            <person name="Holland P.W.H."/>
            <person name="King N."/>
            <person name="Lang F.B.F."/>
            <person name="Roger A.J."/>
            <person name="Ruiz-Trillo I."/>
            <person name="Lander E."/>
            <person name="Nusbaum C."/>
        </authorList>
    </citation>
    <scope>NUCLEOTIDE SEQUENCE [LARGE SCALE GENOMIC DNA]</scope>
    <source>
        <strain evidence="3">ATCC 38327</strain>
    </source>
</reference>
<proteinExistence type="predicted"/>
<accession>A0A0L0SE68</accession>
<dbReference type="EMBL" id="GG745337">
    <property type="protein sequence ID" value="KNE60838.1"/>
    <property type="molecule type" value="Genomic_DNA"/>
</dbReference>
<name>A0A0L0SE68_ALLM3</name>
<protein>
    <submittedName>
        <fullName evidence="2">Uncharacterized protein</fullName>
    </submittedName>
</protein>
<evidence type="ECO:0000313" key="2">
    <source>
        <dbReference type="EMBL" id="KNE60838.1"/>
    </source>
</evidence>
<evidence type="ECO:0000256" key="1">
    <source>
        <dbReference type="SAM" id="MobiDB-lite"/>
    </source>
</evidence>
<dbReference type="Proteomes" id="UP000054350">
    <property type="component" value="Unassembled WGS sequence"/>
</dbReference>
<organism evidence="2 3">
    <name type="scientific">Allomyces macrogynus (strain ATCC 38327)</name>
    <name type="common">Allomyces javanicus var. macrogynus</name>
    <dbReference type="NCBI Taxonomy" id="578462"/>
    <lineage>
        <taxon>Eukaryota</taxon>
        <taxon>Fungi</taxon>
        <taxon>Fungi incertae sedis</taxon>
        <taxon>Blastocladiomycota</taxon>
        <taxon>Blastocladiomycetes</taxon>
        <taxon>Blastocladiales</taxon>
        <taxon>Blastocladiaceae</taxon>
        <taxon>Allomyces</taxon>
    </lineage>
</organism>
<feature type="region of interest" description="Disordered" evidence="1">
    <location>
        <begin position="1"/>
        <end position="109"/>
    </location>
</feature>
<gene>
    <name evidence="2" type="ORF">AMAG_06605</name>
</gene>
<feature type="compositionally biased region" description="Basic residues" evidence="1">
    <location>
        <begin position="9"/>
        <end position="22"/>
    </location>
</feature>